<protein>
    <recommendedName>
        <fullName evidence="4">YtxH domain-containing protein</fullName>
    </recommendedName>
</protein>
<evidence type="ECO:0008006" key="4">
    <source>
        <dbReference type="Google" id="ProtNLM"/>
    </source>
</evidence>
<evidence type="ECO:0000256" key="1">
    <source>
        <dbReference type="SAM" id="MobiDB-lite"/>
    </source>
</evidence>
<dbReference type="RefSeq" id="WP_052104836.1">
    <property type="nucleotide sequence ID" value="NZ_AXCZ01000006.1"/>
</dbReference>
<proteinExistence type="predicted"/>
<evidence type="ECO:0000313" key="2">
    <source>
        <dbReference type="EMBL" id="KGM14321.1"/>
    </source>
</evidence>
<dbReference type="AlphaFoldDB" id="A0A0A0C2B8"/>
<reference evidence="2 3" key="1">
    <citation type="submission" date="2013-08" db="EMBL/GenBank/DDBJ databases">
        <title>Genome sequencing of Cellulomonas bogoriensis 69B4.</title>
        <authorList>
            <person name="Chen F."/>
            <person name="Li Y."/>
            <person name="Wang G."/>
        </authorList>
    </citation>
    <scope>NUCLEOTIDE SEQUENCE [LARGE SCALE GENOMIC DNA]</scope>
    <source>
        <strain evidence="2 3">69B4</strain>
    </source>
</reference>
<feature type="region of interest" description="Disordered" evidence="1">
    <location>
        <begin position="68"/>
        <end position="99"/>
    </location>
</feature>
<keyword evidence="3" id="KW-1185">Reference proteome</keyword>
<organism evidence="2 3">
    <name type="scientific">Cellulomonas bogoriensis 69B4 = DSM 16987</name>
    <dbReference type="NCBI Taxonomy" id="1386082"/>
    <lineage>
        <taxon>Bacteria</taxon>
        <taxon>Bacillati</taxon>
        <taxon>Actinomycetota</taxon>
        <taxon>Actinomycetes</taxon>
        <taxon>Micrococcales</taxon>
        <taxon>Cellulomonadaceae</taxon>
        <taxon>Cellulomonas</taxon>
    </lineage>
</organism>
<name>A0A0A0C2B8_9CELL</name>
<evidence type="ECO:0000313" key="3">
    <source>
        <dbReference type="Proteomes" id="UP000054314"/>
    </source>
</evidence>
<sequence>MRMKAAFLLGGAVGYVLGTRAGRQQFEKIRTQAQRLWEDPRVQEGIADVEQRASDLVKEKGPEIKEKVTGAVRSANDAVRGGDSDDSEAAGGKPNGTTA</sequence>
<gene>
    <name evidence="2" type="ORF">N869_15110</name>
</gene>
<dbReference type="EMBL" id="AXCZ01000006">
    <property type="protein sequence ID" value="KGM14321.1"/>
    <property type="molecule type" value="Genomic_DNA"/>
</dbReference>
<dbReference type="OrthoDB" id="5125216at2"/>
<accession>A0A0A0C2B8</accession>
<dbReference type="Proteomes" id="UP000054314">
    <property type="component" value="Unassembled WGS sequence"/>
</dbReference>
<comment type="caution">
    <text evidence="2">The sequence shown here is derived from an EMBL/GenBank/DDBJ whole genome shotgun (WGS) entry which is preliminary data.</text>
</comment>